<name>A0A0A9C976_ARUDO</name>
<dbReference type="AlphaFoldDB" id="A0A0A9C976"/>
<organism evidence="1">
    <name type="scientific">Arundo donax</name>
    <name type="common">Giant reed</name>
    <name type="synonym">Donax arundinaceus</name>
    <dbReference type="NCBI Taxonomy" id="35708"/>
    <lineage>
        <taxon>Eukaryota</taxon>
        <taxon>Viridiplantae</taxon>
        <taxon>Streptophyta</taxon>
        <taxon>Embryophyta</taxon>
        <taxon>Tracheophyta</taxon>
        <taxon>Spermatophyta</taxon>
        <taxon>Magnoliopsida</taxon>
        <taxon>Liliopsida</taxon>
        <taxon>Poales</taxon>
        <taxon>Poaceae</taxon>
        <taxon>PACMAD clade</taxon>
        <taxon>Arundinoideae</taxon>
        <taxon>Arundineae</taxon>
        <taxon>Arundo</taxon>
    </lineage>
</organism>
<protein>
    <submittedName>
        <fullName evidence="1">Uncharacterized protein</fullName>
    </submittedName>
</protein>
<sequence length="134" mass="14656">MRLGLSPFSYAAGVQRRLQKLVMRSMHWKTVAPSVPLDLVVQFLHAGWHPRGAVSPHRHCGGNDLVHAPQLSQHGHGVLLAAFAFPWLSAMGRAARTARTATATNSTWGFIFGSLGKYRWTGKSLGCEVLATRL</sequence>
<dbReference type="EMBL" id="GBRH01226882">
    <property type="protein sequence ID" value="JAD71013.1"/>
    <property type="molecule type" value="Transcribed_RNA"/>
</dbReference>
<reference evidence="1" key="2">
    <citation type="journal article" date="2015" name="Data Brief">
        <title>Shoot transcriptome of the giant reed, Arundo donax.</title>
        <authorList>
            <person name="Barrero R.A."/>
            <person name="Guerrero F.D."/>
            <person name="Moolhuijzen P."/>
            <person name="Goolsby J.A."/>
            <person name="Tidwell J."/>
            <person name="Bellgard S.E."/>
            <person name="Bellgard M.I."/>
        </authorList>
    </citation>
    <scope>NUCLEOTIDE SEQUENCE</scope>
    <source>
        <tissue evidence="1">Shoot tissue taken approximately 20 cm above the soil surface</tissue>
    </source>
</reference>
<accession>A0A0A9C976</accession>
<proteinExistence type="predicted"/>
<reference evidence="1" key="1">
    <citation type="submission" date="2014-09" db="EMBL/GenBank/DDBJ databases">
        <authorList>
            <person name="Magalhaes I.L.F."/>
            <person name="Oliveira U."/>
            <person name="Santos F.R."/>
            <person name="Vidigal T.H.D.A."/>
            <person name="Brescovit A.D."/>
            <person name="Santos A.J."/>
        </authorList>
    </citation>
    <scope>NUCLEOTIDE SEQUENCE</scope>
    <source>
        <tissue evidence="1">Shoot tissue taken approximately 20 cm above the soil surface</tissue>
    </source>
</reference>
<evidence type="ECO:0000313" key="1">
    <source>
        <dbReference type="EMBL" id="JAD71013.1"/>
    </source>
</evidence>